<dbReference type="Proteomes" id="UP000184476">
    <property type="component" value="Unassembled WGS sequence"/>
</dbReference>
<evidence type="ECO:0000313" key="12">
    <source>
        <dbReference type="Proteomes" id="UP000184476"/>
    </source>
</evidence>
<evidence type="ECO:0000256" key="3">
    <source>
        <dbReference type="ARBA" id="ARBA00022553"/>
    </source>
</evidence>
<dbReference type="InterPro" id="IPR003661">
    <property type="entry name" value="HisK_dim/P_dom"/>
</dbReference>
<dbReference type="SUPFAM" id="SSF55874">
    <property type="entry name" value="ATPase domain of HSP90 chaperone/DNA topoisomerase II/histidine kinase"/>
    <property type="match status" value="1"/>
</dbReference>
<evidence type="ECO:0000259" key="10">
    <source>
        <dbReference type="PROSITE" id="PS50109"/>
    </source>
</evidence>
<keyword evidence="7" id="KW-0067">ATP-binding</keyword>
<evidence type="ECO:0000256" key="8">
    <source>
        <dbReference type="ARBA" id="ARBA00023012"/>
    </source>
</evidence>
<evidence type="ECO:0000256" key="4">
    <source>
        <dbReference type="ARBA" id="ARBA00022679"/>
    </source>
</evidence>
<dbReference type="InterPro" id="IPR036097">
    <property type="entry name" value="HisK_dim/P_sf"/>
</dbReference>
<dbReference type="InterPro" id="IPR003594">
    <property type="entry name" value="HATPase_dom"/>
</dbReference>
<evidence type="ECO:0000256" key="2">
    <source>
        <dbReference type="ARBA" id="ARBA00012438"/>
    </source>
</evidence>
<dbReference type="CDD" id="cd00082">
    <property type="entry name" value="HisKA"/>
    <property type="match status" value="1"/>
</dbReference>
<feature type="transmembrane region" description="Helical" evidence="9">
    <location>
        <begin position="6"/>
        <end position="23"/>
    </location>
</feature>
<feature type="domain" description="Histidine kinase" evidence="10">
    <location>
        <begin position="90"/>
        <end position="303"/>
    </location>
</feature>
<evidence type="ECO:0000313" key="11">
    <source>
        <dbReference type="EMBL" id="SHF03706.1"/>
    </source>
</evidence>
<dbReference type="InterPro" id="IPR005467">
    <property type="entry name" value="His_kinase_dom"/>
</dbReference>
<dbReference type="GO" id="GO:0000155">
    <property type="term" value="F:phosphorelay sensor kinase activity"/>
    <property type="evidence" value="ECO:0007669"/>
    <property type="project" value="InterPro"/>
</dbReference>
<evidence type="ECO:0000256" key="6">
    <source>
        <dbReference type="ARBA" id="ARBA00022777"/>
    </source>
</evidence>
<dbReference type="AlphaFoldDB" id="A0A1M4YE19"/>
<dbReference type="SMART" id="SM00387">
    <property type="entry name" value="HATPase_c"/>
    <property type="match status" value="1"/>
</dbReference>
<keyword evidence="8" id="KW-0902">Two-component regulatory system</keyword>
<evidence type="ECO:0000256" key="1">
    <source>
        <dbReference type="ARBA" id="ARBA00000085"/>
    </source>
</evidence>
<dbReference type="Gene3D" id="1.10.287.130">
    <property type="match status" value="1"/>
</dbReference>
<organism evidence="11 12">
    <name type="scientific">Seinonella peptonophila</name>
    <dbReference type="NCBI Taxonomy" id="112248"/>
    <lineage>
        <taxon>Bacteria</taxon>
        <taxon>Bacillati</taxon>
        <taxon>Bacillota</taxon>
        <taxon>Bacilli</taxon>
        <taxon>Bacillales</taxon>
        <taxon>Thermoactinomycetaceae</taxon>
        <taxon>Seinonella</taxon>
    </lineage>
</organism>
<keyword evidence="9" id="KW-1133">Transmembrane helix</keyword>
<name>A0A1M4YE19_9BACL</name>
<dbReference type="EC" id="2.7.13.3" evidence="2"/>
<keyword evidence="9" id="KW-0472">Membrane</keyword>
<keyword evidence="4" id="KW-0808">Transferase</keyword>
<reference evidence="11 12" key="1">
    <citation type="submission" date="2016-11" db="EMBL/GenBank/DDBJ databases">
        <authorList>
            <person name="Jaros S."/>
            <person name="Januszkiewicz K."/>
            <person name="Wedrychowicz H."/>
        </authorList>
    </citation>
    <scope>NUCLEOTIDE SEQUENCE [LARGE SCALE GENOMIC DNA]</scope>
    <source>
        <strain evidence="11 12">DSM 44666</strain>
    </source>
</reference>
<dbReference type="InterPro" id="IPR050736">
    <property type="entry name" value="Sensor_HK_Regulatory"/>
</dbReference>
<comment type="catalytic activity">
    <reaction evidence="1">
        <text>ATP + protein L-histidine = ADP + protein N-phospho-L-histidine.</text>
        <dbReference type="EC" id="2.7.13.3"/>
    </reaction>
</comment>
<accession>A0A1M4YE19</accession>
<sequence>MNNMLFIYIAFPIITLFFLYREWRLRLQIQHIAQIVDEIIAGNEGRRIFVRDKTRLAPLVFRVNRLVETFQADKIRALRADKARKQMLTSLSHDVRTPLTSILGYLDALSDGTVGLETKEYIQIVRNKAYSLQQFIDELFMIAQIDANELNLTIEPIDLFELLRNELIGWIPRFKQKRFAVEIQIPDDEPIILGDSHALLRVIDNLLQNATRYGERKIGLIAWIEEEQVIFEIWNDGMGLSSYEVEFVFDRLHKGRDSARSERGYGLGLAIAKELLEKMNGSIQMVSKPQHKTTVRVSFPLSKKK</sequence>
<dbReference type="PANTHER" id="PTHR43711:SF26">
    <property type="entry name" value="SENSOR HISTIDINE KINASE RCSC"/>
    <property type="match status" value="1"/>
</dbReference>
<proteinExistence type="predicted"/>
<dbReference type="Pfam" id="PF02518">
    <property type="entry name" value="HATPase_c"/>
    <property type="match status" value="1"/>
</dbReference>
<dbReference type="STRING" id="112248.SAMN05444392_106174"/>
<dbReference type="SMART" id="SM00388">
    <property type="entry name" value="HisKA"/>
    <property type="match status" value="1"/>
</dbReference>
<keyword evidence="3" id="KW-0597">Phosphoprotein</keyword>
<dbReference type="InterPro" id="IPR004358">
    <property type="entry name" value="Sig_transdc_His_kin-like_C"/>
</dbReference>
<evidence type="ECO:0000256" key="7">
    <source>
        <dbReference type="ARBA" id="ARBA00022840"/>
    </source>
</evidence>
<keyword evidence="5" id="KW-0547">Nucleotide-binding</keyword>
<dbReference type="EMBL" id="FQVL01000006">
    <property type="protein sequence ID" value="SHF03706.1"/>
    <property type="molecule type" value="Genomic_DNA"/>
</dbReference>
<evidence type="ECO:0000256" key="9">
    <source>
        <dbReference type="SAM" id="Phobius"/>
    </source>
</evidence>
<evidence type="ECO:0000256" key="5">
    <source>
        <dbReference type="ARBA" id="ARBA00022741"/>
    </source>
</evidence>
<dbReference type="GO" id="GO:0005524">
    <property type="term" value="F:ATP binding"/>
    <property type="evidence" value="ECO:0007669"/>
    <property type="project" value="UniProtKB-KW"/>
</dbReference>
<dbReference type="PROSITE" id="PS50109">
    <property type="entry name" value="HIS_KIN"/>
    <property type="match status" value="1"/>
</dbReference>
<keyword evidence="6 11" id="KW-0418">Kinase</keyword>
<dbReference type="PANTHER" id="PTHR43711">
    <property type="entry name" value="TWO-COMPONENT HISTIDINE KINASE"/>
    <property type="match status" value="1"/>
</dbReference>
<dbReference type="PRINTS" id="PR00344">
    <property type="entry name" value="BCTRLSENSOR"/>
</dbReference>
<dbReference type="Gene3D" id="3.30.565.10">
    <property type="entry name" value="Histidine kinase-like ATPase, C-terminal domain"/>
    <property type="match status" value="1"/>
</dbReference>
<dbReference type="Pfam" id="PF00512">
    <property type="entry name" value="HisKA"/>
    <property type="match status" value="1"/>
</dbReference>
<dbReference type="SUPFAM" id="SSF47384">
    <property type="entry name" value="Homodimeric domain of signal transducing histidine kinase"/>
    <property type="match status" value="1"/>
</dbReference>
<keyword evidence="9" id="KW-0812">Transmembrane</keyword>
<protein>
    <recommendedName>
        <fullName evidence="2">histidine kinase</fullName>
        <ecNumber evidence="2">2.7.13.3</ecNumber>
    </recommendedName>
</protein>
<keyword evidence="12" id="KW-1185">Reference proteome</keyword>
<gene>
    <name evidence="11" type="ORF">SAMN05444392_106174</name>
</gene>
<dbReference type="InterPro" id="IPR036890">
    <property type="entry name" value="HATPase_C_sf"/>
</dbReference>